<dbReference type="EMBL" id="OZ075116">
    <property type="protein sequence ID" value="CAL5076338.1"/>
    <property type="molecule type" value="Genomic_DNA"/>
</dbReference>
<reference evidence="13 14" key="2">
    <citation type="submission" date="2024-10" db="EMBL/GenBank/DDBJ databases">
        <authorList>
            <person name="Ryan C."/>
        </authorList>
    </citation>
    <scope>NUCLEOTIDE SEQUENCE [LARGE SCALE GENOMIC DNA]</scope>
</reference>
<dbReference type="Gene3D" id="3.80.10.10">
    <property type="entry name" value="Ribonuclease Inhibitor"/>
    <property type="match status" value="1"/>
</dbReference>
<dbReference type="InterPro" id="IPR027417">
    <property type="entry name" value="P-loop_NTPase"/>
</dbReference>
<comment type="similarity">
    <text evidence="1">Belongs to the disease resistance NB-LRR family.</text>
</comment>
<dbReference type="CDD" id="cd14798">
    <property type="entry name" value="RX-CC_like"/>
    <property type="match status" value="1"/>
</dbReference>
<dbReference type="InterPro" id="IPR032675">
    <property type="entry name" value="LRR_dom_sf"/>
</dbReference>
<name>A0ABC9FIW3_9POAL</name>
<evidence type="ECO:0000256" key="6">
    <source>
        <dbReference type="ARBA" id="ARBA00023054"/>
    </source>
</evidence>
<dbReference type="Pfam" id="PF23559">
    <property type="entry name" value="WHD_DRP"/>
    <property type="match status" value="1"/>
</dbReference>
<dbReference type="InterPro" id="IPR044974">
    <property type="entry name" value="Disease_R_plants"/>
</dbReference>
<feature type="coiled-coil region" evidence="7">
    <location>
        <begin position="26"/>
        <end position="53"/>
    </location>
</feature>
<evidence type="ECO:0000256" key="3">
    <source>
        <dbReference type="ARBA" id="ARBA00022737"/>
    </source>
</evidence>
<dbReference type="FunFam" id="3.40.50.300:FF:001091">
    <property type="entry name" value="Probable disease resistance protein At1g61300"/>
    <property type="match status" value="1"/>
</dbReference>
<dbReference type="Pfam" id="PF00931">
    <property type="entry name" value="NB-ARC"/>
    <property type="match status" value="1"/>
</dbReference>
<dbReference type="InterPro" id="IPR041118">
    <property type="entry name" value="Rx_N"/>
</dbReference>
<keyword evidence="4" id="KW-0547">Nucleotide-binding</keyword>
<dbReference type="InterPro" id="IPR038005">
    <property type="entry name" value="RX-like_CC"/>
</dbReference>
<dbReference type="InterPro" id="IPR036388">
    <property type="entry name" value="WH-like_DNA-bd_sf"/>
</dbReference>
<evidence type="ECO:0000256" key="5">
    <source>
        <dbReference type="ARBA" id="ARBA00022821"/>
    </source>
</evidence>
<feature type="domain" description="NB-ARC" evidence="8">
    <location>
        <begin position="173"/>
        <end position="344"/>
    </location>
</feature>
<keyword evidence="14" id="KW-1185">Reference proteome</keyword>
<evidence type="ECO:0000313" key="12">
    <source>
        <dbReference type="EMBL" id="CAL5076338.1"/>
    </source>
</evidence>
<dbReference type="Gene3D" id="3.40.50.300">
    <property type="entry name" value="P-loop containing nucleotide triphosphate hydrolases"/>
    <property type="match status" value="1"/>
</dbReference>
<evidence type="ECO:0000259" key="8">
    <source>
        <dbReference type="Pfam" id="PF00931"/>
    </source>
</evidence>
<keyword evidence="6 7" id="KW-0175">Coiled coil</keyword>
<feature type="domain" description="Disease resistance protein winged helix" evidence="10">
    <location>
        <begin position="431"/>
        <end position="517"/>
    </location>
</feature>
<dbReference type="PANTHER" id="PTHR23155:SF1201">
    <property type="entry name" value="OS02G0301800 PROTEIN"/>
    <property type="match status" value="1"/>
</dbReference>
<dbReference type="SUPFAM" id="SSF52540">
    <property type="entry name" value="P-loop containing nucleoside triphosphate hydrolases"/>
    <property type="match status" value="1"/>
</dbReference>
<dbReference type="Gene3D" id="1.20.5.4130">
    <property type="match status" value="1"/>
</dbReference>
<keyword evidence="5" id="KW-0611">Plant defense</keyword>
<dbReference type="InterPro" id="IPR002182">
    <property type="entry name" value="NB-ARC"/>
</dbReference>
<evidence type="ECO:0000313" key="14">
    <source>
        <dbReference type="Proteomes" id="UP001497457"/>
    </source>
</evidence>
<dbReference type="GO" id="GO:0000166">
    <property type="term" value="F:nucleotide binding"/>
    <property type="evidence" value="ECO:0007669"/>
    <property type="project" value="UniProtKB-KW"/>
</dbReference>
<reference evidence="14" key="1">
    <citation type="submission" date="2024-06" db="EMBL/GenBank/DDBJ databases">
        <authorList>
            <person name="Ryan C."/>
        </authorList>
    </citation>
    <scope>NUCLEOTIDE SEQUENCE [LARGE SCALE GENOMIC DNA]</scope>
</reference>
<feature type="domain" description="Disease resistance R13L4/SHOC-2-like LRR" evidence="11">
    <location>
        <begin position="572"/>
        <end position="933"/>
    </location>
</feature>
<dbReference type="GO" id="GO:0042742">
    <property type="term" value="P:defense response to bacterium"/>
    <property type="evidence" value="ECO:0007669"/>
    <property type="project" value="UniProtKB-ARBA"/>
</dbReference>
<evidence type="ECO:0000256" key="1">
    <source>
        <dbReference type="ARBA" id="ARBA00008894"/>
    </source>
</evidence>
<dbReference type="Pfam" id="PF18052">
    <property type="entry name" value="Rx_N"/>
    <property type="match status" value="1"/>
</dbReference>
<sequence>MDIATGALNTLLPKLGELVVGEYKLQSGVNGEIKELEKELESMRAVLHNMAEMPAEQLDELAKIWANDVRELSYDIEDTVDTFMFRGKGHQHTKLFSFKGLIGKVTDLYNKAKTNHKIHNIIKDIMVQVKVISERRGRYNVDGVSARPNVVTVDPRLEAMYRKATELVGIHRPKNELTKWLFEQDCSSRQQPHIVSIVGFGGLGKTTLANALLQDHKAQFDCHIFVSVSLNPDIKKIFKRMLHQLDEKKYASINEQWDEVDLINKIRELIDARRCLCVIDDIWNESPWDTIKLALQDGSHGSKIIITTRNKAVAEYVGGGVYELKPLSNYDSKLLLNKRIFDAEDGCPPSLREVAEKILKKCGGVPLAIITTASLLASKPRHLQDWEKVNNSIGFGFEKNHDVEKMKNILCLSYNDLPAHLKTCLLYLSKYPEDMEIRKDVLVLGWLAEGFITHHGEASGKSLMEIGESYFNEFINRSLIQPVYNDSPFTVNNVDLDMLAETEVHACQVHDMVLELINQLSAEEGFATTVLSDGQQARTHTTTVRQRKIRRLSLHNSNKSYALQQEREQLFKVRSLDVFGHADLMPALSRFHVLRVLQVHDCSRLDNKHLKDLDKLYLLRFLRLQGLRVTKLPESIGKLEFLETLDIRGNDKSVIMLPASFGKLGNLARLLATGVELSDGLTLENMKSLQVLVGICATNSHTLAQIGKLTKLKSLSLEIKEQLEWCTGNSNELIIMCLQMCSSLQELVIRTPTRKYYYLLDFMTQVSSGLQRFMSNGIFEEEFPRWIDSSLSCLTVLSIMLGEVQLSEHLEKLAELPSLRFLRLRFNVFNKHEKILIPYGASAFPCLTDLEFQCIRMVLKFQHGAMQKLQRLCLKVSVPLRSGPFQTSNNFDYGLENLLSLRHVTFHRSVRNNPEAQYSIRKAIADHPNHPVLSFV</sequence>
<accession>A0ABC9FIW3</accession>
<protein>
    <submittedName>
        <fullName evidence="13">Uncharacterized protein</fullName>
    </submittedName>
</protein>
<evidence type="ECO:0000259" key="9">
    <source>
        <dbReference type="Pfam" id="PF18052"/>
    </source>
</evidence>
<gene>
    <name evidence="12" type="ORF">URODEC1_LOCUS106109</name>
    <name evidence="13" type="ORF">URODEC1_LOCUS106110</name>
</gene>
<feature type="domain" description="Disease resistance N-terminal" evidence="9">
    <location>
        <begin position="7"/>
        <end position="94"/>
    </location>
</feature>
<keyword evidence="3" id="KW-0677">Repeat</keyword>
<evidence type="ECO:0000259" key="11">
    <source>
        <dbReference type="Pfam" id="PF23598"/>
    </source>
</evidence>
<dbReference type="EMBL" id="OZ075116">
    <property type="protein sequence ID" value="CAL5076339.1"/>
    <property type="molecule type" value="Genomic_DNA"/>
</dbReference>
<dbReference type="AlphaFoldDB" id="A0ABC9FIW3"/>
<dbReference type="FunFam" id="1.10.10.10:FF:000322">
    <property type="entry name" value="Probable disease resistance protein At1g63360"/>
    <property type="match status" value="1"/>
</dbReference>
<dbReference type="InterPro" id="IPR058922">
    <property type="entry name" value="WHD_DRP"/>
</dbReference>
<evidence type="ECO:0000256" key="7">
    <source>
        <dbReference type="SAM" id="Coils"/>
    </source>
</evidence>
<dbReference type="InterPro" id="IPR042197">
    <property type="entry name" value="Apaf_helical"/>
</dbReference>
<evidence type="ECO:0000259" key="10">
    <source>
        <dbReference type="Pfam" id="PF23559"/>
    </source>
</evidence>
<dbReference type="InterPro" id="IPR055414">
    <property type="entry name" value="LRR_R13L4/SHOC2-like"/>
</dbReference>
<dbReference type="Pfam" id="PF23598">
    <property type="entry name" value="LRR_14"/>
    <property type="match status" value="1"/>
</dbReference>
<dbReference type="PANTHER" id="PTHR23155">
    <property type="entry name" value="DISEASE RESISTANCE PROTEIN RP"/>
    <property type="match status" value="1"/>
</dbReference>
<evidence type="ECO:0000313" key="13">
    <source>
        <dbReference type="EMBL" id="CAL5076339.1"/>
    </source>
</evidence>
<evidence type="ECO:0000256" key="4">
    <source>
        <dbReference type="ARBA" id="ARBA00022741"/>
    </source>
</evidence>
<dbReference type="PRINTS" id="PR00364">
    <property type="entry name" value="DISEASERSIST"/>
</dbReference>
<dbReference type="Gene3D" id="1.10.8.430">
    <property type="entry name" value="Helical domain of apoptotic protease-activating factors"/>
    <property type="match status" value="1"/>
</dbReference>
<dbReference type="GO" id="GO:0002758">
    <property type="term" value="P:innate immune response-activating signaling pathway"/>
    <property type="evidence" value="ECO:0007669"/>
    <property type="project" value="UniProtKB-ARBA"/>
</dbReference>
<organism evidence="13 14">
    <name type="scientific">Urochloa decumbens</name>
    <dbReference type="NCBI Taxonomy" id="240449"/>
    <lineage>
        <taxon>Eukaryota</taxon>
        <taxon>Viridiplantae</taxon>
        <taxon>Streptophyta</taxon>
        <taxon>Embryophyta</taxon>
        <taxon>Tracheophyta</taxon>
        <taxon>Spermatophyta</taxon>
        <taxon>Magnoliopsida</taxon>
        <taxon>Liliopsida</taxon>
        <taxon>Poales</taxon>
        <taxon>Poaceae</taxon>
        <taxon>PACMAD clade</taxon>
        <taxon>Panicoideae</taxon>
        <taxon>Panicodae</taxon>
        <taxon>Paniceae</taxon>
        <taxon>Melinidinae</taxon>
        <taxon>Urochloa</taxon>
    </lineage>
</organism>
<keyword evidence="2" id="KW-0433">Leucine-rich repeat</keyword>
<dbReference type="SUPFAM" id="SSF52047">
    <property type="entry name" value="RNI-like"/>
    <property type="match status" value="1"/>
</dbReference>
<proteinExistence type="inferred from homology"/>
<dbReference type="GO" id="GO:0009626">
    <property type="term" value="P:plant-type hypersensitive response"/>
    <property type="evidence" value="ECO:0007669"/>
    <property type="project" value="UniProtKB-ARBA"/>
</dbReference>
<evidence type="ECO:0000256" key="2">
    <source>
        <dbReference type="ARBA" id="ARBA00022614"/>
    </source>
</evidence>
<dbReference type="Gene3D" id="1.10.10.10">
    <property type="entry name" value="Winged helix-like DNA-binding domain superfamily/Winged helix DNA-binding domain"/>
    <property type="match status" value="1"/>
</dbReference>
<dbReference type="Proteomes" id="UP001497457">
    <property type="component" value="Chromosome 6rd"/>
</dbReference>